<dbReference type="PANTHER" id="PTHR22923">
    <property type="entry name" value="CEREBELLIN-RELATED"/>
    <property type="match status" value="1"/>
</dbReference>
<dbReference type="PANTHER" id="PTHR22923:SF116">
    <property type="entry name" value="C1Q DOMAIN-CONTAINING PROTEIN"/>
    <property type="match status" value="1"/>
</dbReference>
<evidence type="ECO:0000256" key="4">
    <source>
        <dbReference type="SAM" id="MobiDB-lite"/>
    </source>
</evidence>
<comment type="caution">
    <text evidence="6">The sequence shown here is derived from an EMBL/GenBank/DDBJ whole genome shotgun (WGS) entry which is preliminary data.</text>
</comment>
<dbReference type="InterPro" id="IPR001073">
    <property type="entry name" value="C1q_dom"/>
</dbReference>
<evidence type="ECO:0000256" key="1">
    <source>
        <dbReference type="ARBA" id="ARBA00004613"/>
    </source>
</evidence>
<accession>A0A210QX00</accession>
<evidence type="ECO:0000313" key="7">
    <source>
        <dbReference type="Proteomes" id="UP000242188"/>
    </source>
</evidence>
<keyword evidence="3" id="KW-0732">Signal</keyword>
<keyword evidence="7" id="KW-1185">Reference proteome</keyword>
<dbReference type="InterPro" id="IPR008983">
    <property type="entry name" value="Tumour_necrosis_fac-like_dom"/>
</dbReference>
<dbReference type="SUPFAM" id="SSF49842">
    <property type="entry name" value="TNF-like"/>
    <property type="match status" value="1"/>
</dbReference>
<proteinExistence type="predicted"/>
<evidence type="ECO:0000313" key="6">
    <source>
        <dbReference type="EMBL" id="OWF53278.1"/>
    </source>
</evidence>
<dbReference type="GO" id="GO:0005576">
    <property type="term" value="C:extracellular region"/>
    <property type="evidence" value="ECO:0007669"/>
    <property type="project" value="UniProtKB-SubCell"/>
</dbReference>
<sequence>MDLSISFKGTRSGYNNTSPKTTETVVMCRLIVLLAGLLTFVSGHPPPDHDTGCDVTVIRLEKMLTDLTRRVHDLENQRQADVMEITNFRQDMEKVKTENRQLKTELDHMITTKCDRQPQNPGRRVDIQQHNSGSNNSQSPTFDSKMDAEPSINDTKTDAQPSTFEIKTGKNKIVKEQTVNVDDTGGTTQEVRIRRDDLHLTNRVVSSETVAFFSTVNHELFDVGKEQIIQFGNVVTNNGGHYNEQSGVFTCGTQGTYVFSWTLYVSDDSHIDSELVKNGNAFAYSRAGDANYYEASSTTAVVNLSPGDMVWTRVKDRSPGADIRASVSMFCGFKI</sequence>
<comment type="subcellular location">
    <subcellularLocation>
        <location evidence="1">Secreted</location>
    </subcellularLocation>
</comment>
<feature type="domain" description="C1q" evidence="5">
    <location>
        <begin position="205"/>
        <end position="335"/>
    </location>
</feature>
<keyword evidence="2" id="KW-0964">Secreted</keyword>
<name>A0A210QX00_MIZYE</name>
<evidence type="ECO:0000256" key="2">
    <source>
        <dbReference type="ARBA" id="ARBA00022525"/>
    </source>
</evidence>
<evidence type="ECO:0000256" key="3">
    <source>
        <dbReference type="ARBA" id="ARBA00022729"/>
    </source>
</evidence>
<dbReference type="Proteomes" id="UP000242188">
    <property type="component" value="Unassembled WGS sequence"/>
</dbReference>
<dbReference type="AlphaFoldDB" id="A0A210QX00"/>
<reference evidence="6 7" key="1">
    <citation type="journal article" date="2017" name="Nat. Ecol. Evol.">
        <title>Scallop genome provides insights into evolution of bilaterian karyotype and development.</title>
        <authorList>
            <person name="Wang S."/>
            <person name="Zhang J."/>
            <person name="Jiao W."/>
            <person name="Li J."/>
            <person name="Xun X."/>
            <person name="Sun Y."/>
            <person name="Guo X."/>
            <person name="Huan P."/>
            <person name="Dong B."/>
            <person name="Zhang L."/>
            <person name="Hu X."/>
            <person name="Sun X."/>
            <person name="Wang J."/>
            <person name="Zhao C."/>
            <person name="Wang Y."/>
            <person name="Wang D."/>
            <person name="Huang X."/>
            <person name="Wang R."/>
            <person name="Lv J."/>
            <person name="Li Y."/>
            <person name="Zhang Z."/>
            <person name="Liu B."/>
            <person name="Lu W."/>
            <person name="Hui Y."/>
            <person name="Liang J."/>
            <person name="Zhou Z."/>
            <person name="Hou R."/>
            <person name="Li X."/>
            <person name="Liu Y."/>
            <person name="Li H."/>
            <person name="Ning X."/>
            <person name="Lin Y."/>
            <person name="Zhao L."/>
            <person name="Xing Q."/>
            <person name="Dou J."/>
            <person name="Li Y."/>
            <person name="Mao J."/>
            <person name="Guo H."/>
            <person name="Dou H."/>
            <person name="Li T."/>
            <person name="Mu C."/>
            <person name="Jiang W."/>
            <person name="Fu Q."/>
            <person name="Fu X."/>
            <person name="Miao Y."/>
            <person name="Liu J."/>
            <person name="Yu Q."/>
            <person name="Li R."/>
            <person name="Liao H."/>
            <person name="Li X."/>
            <person name="Kong Y."/>
            <person name="Jiang Z."/>
            <person name="Chourrout D."/>
            <person name="Li R."/>
            <person name="Bao Z."/>
        </authorList>
    </citation>
    <scope>NUCLEOTIDE SEQUENCE [LARGE SCALE GENOMIC DNA]</scope>
    <source>
        <strain evidence="6 7">PY_sf001</strain>
    </source>
</reference>
<dbReference type="OrthoDB" id="6368610at2759"/>
<organism evidence="6 7">
    <name type="scientific">Mizuhopecten yessoensis</name>
    <name type="common">Japanese scallop</name>
    <name type="synonym">Patinopecten yessoensis</name>
    <dbReference type="NCBI Taxonomy" id="6573"/>
    <lineage>
        <taxon>Eukaryota</taxon>
        <taxon>Metazoa</taxon>
        <taxon>Spiralia</taxon>
        <taxon>Lophotrochozoa</taxon>
        <taxon>Mollusca</taxon>
        <taxon>Bivalvia</taxon>
        <taxon>Autobranchia</taxon>
        <taxon>Pteriomorphia</taxon>
        <taxon>Pectinida</taxon>
        <taxon>Pectinoidea</taxon>
        <taxon>Pectinidae</taxon>
        <taxon>Mizuhopecten</taxon>
    </lineage>
</organism>
<feature type="compositionally biased region" description="Basic and acidic residues" evidence="4">
    <location>
        <begin position="102"/>
        <end position="116"/>
    </location>
</feature>
<protein>
    <submittedName>
        <fullName evidence="6">Complement C1q-like protein 3</fullName>
    </submittedName>
</protein>
<evidence type="ECO:0000259" key="5">
    <source>
        <dbReference type="PROSITE" id="PS50871"/>
    </source>
</evidence>
<dbReference type="PROSITE" id="PS50871">
    <property type="entry name" value="C1Q"/>
    <property type="match status" value="1"/>
</dbReference>
<dbReference type="InterPro" id="IPR050822">
    <property type="entry name" value="Cerebellin_Synaptic_Org"/>
</dbReference>
<dbReference type="SMART" id="SM00110">
    <property type="entry name" value="C1Q"/>
    <property type="match status" value="1"/>
</dbReference>
<dbReference type="PRINTS" id="PR00007">
    <property type="entry name" value="COMPLEMNTC1Q"/>
</dbReference>
<feature type="compositionally biased region" description="Low complexity" evidence="4">
    <location>
        <begin position="128"/>
        <end position="139"/>
    </location>
</feature>
<dbReference type="Pfam" id="PF00386">
    <property type="entry name" value="C1q"/>
    <property type="match status" value="1"/>
</dbReference>
<dbReference type="Gene3D" id="2.60.120.40">
    <property type="match status" value="1"/>
</dbReference>
<gene>
    <name evidence="6" type="ORF">KP79_PYT04594</name>
</gene>
<dbReference type="EMBL" id="NEDP02001444">
    <property type="protein sequence ID" value="OWF53278.1"/>
    <property type="molecule type" value="Genomic_DNA"/>
</dbReference>
<feature type="region of interest" description="Disordered" evidence="4">
    <location>
        <begin position="102"/>
        <end position="159"/>
    </location>
</feature>